<feature type="transmembrane region" description="Helical" evidence="1">
    <location>
        <begin position="89"/>
        <end position="108"/>
    </location>
</feature>
<feature type="transmembrane region" description="Helical" evidence="1">
    <location>
        <begin position="114"/>
        <end position="137"/>
    </location>
</feature>
<keyword evidence="1" id="KW-1133">Transmembrane helix</keyword>
<dbReference type="GeneID" id="94375564"/>
<dbReference type="RefSeq" id="WP_219354615.1">
    <property type="nucleotide sequence ID" value="NZ_CBFGPT010000029.1"/>
</dbReference>
<protein>
    <recommendedName>
        <fullName evidence="4">DoxX family protein</fullName>
    </recommendedName>
</protein>
<reference evidence="2 3" key="1">
    <citation type="submission" date="2021-07" db="EMBL/GenBank/DDBJ databases">
        <title>Isolation and characterization of bacteria from a gold mining with a capacity of golden bioaccumulation.</title>
        <authorList>
            <person name="Yang X.J."/>
        </authorList>
    </citation>
    <scope>NUCLEOTIDE SEQUENCE [LARGE SCALE GENOMIC DNA]</scope>
    <source>
        <strain evidence="2 3">Au29</strain>
    </source>
</reference>
<sequence length="141" mass="15473">MDRPLTPSPRRISVSQVFWTGLRILYGGYFIFAVILIAVKFGGQQPPVDQPRAQAFFDGLNASGFVNPLLSTFHVLGGLSLFLNRTAPLGVVLLAPAVAGIFFTHLLLTGDWPVGVVCAAIWLLLAWRYRAAFTALWSNRD</sequence>
<keyword evidence="3" id="KW-1185">Reference proteome</keyword>
<dbReference type="Proteomes" id="UP000824334">
    <property type="component" value="Chromosome"/>
</dbReference>
<organism evidence="2 3">
    <name type="scientific">Brevundimonas nasdae</name>
    <dbReference type="NCBI Taxonomy" id="172043"/>
    <lineage>
        <taxon>Bacteria</taxon>
        <taxon>Pseudomonadati</taxon>
        <taxon>Pseudomonadota</taxon>
        <taxon>Alphaproteobacteria</taxon>
        <taxon>Caulobacterales</taxon>
        <taxon>Caulobacteraceae</taxon>
        <taxon>Brevundimonas</taxon>
    </lineage>
</organism>
<evidence type="ECO:0000313" key="2">
    <source>
        <dbReference type="EMBL" id="QYC08939.1"/>
    </source>
</evidence>
<keyword evidence="1" id="KW-0812">Transmembrane</keyword>
<name>A0ABX8TIH4_9CAUL</name>
<keyword evidence="1" id="KW-0472">Membrane</keyword>
<evidence type="ECO:0000256" key="1">
    <source>
        <dbReference type="SAM" id="Phobius"/>
    </source>
</evidence>
<feature type="transmembrane region" description="Helical" evidence="1">
    <location>
        <begin position="62"/>
        <end position="82"/>
    </location>
</feature>
<evidence type="ECO:0008006" key="4">
    <source>
        <dbReference type="Google" id="ProtNLM"/>
    </source>
</evidence>
<feature type="transmembrane region" description="Helical" evidence="1">
    <location>
        <begin position="21"/>
        <end position="42"/>
    </location>
</feature>
<gene>
    <name evidence="2" type="ORF">KWG56_09815</name>
</gene>
<evidence type="ECO:0000313" key="3">
    <source>
        <dbReference type="Proteomes" id="UP000824334"/>
    </source>
</evidence>
<dbReference type="EMBL" id="CP080034">
    <property type="protein sequence ID" value="QYC08939.1"/>
    <property type="molecule type" value="Genomic_DNA"/>
</dbReference>
<accession>A0ABX8TIH4</accession>
<proteinExistence type="predicted"/>